<dbReference type="SUPFAM" id="SSF54928">
    <property type="entry name" value="RNA-binding domain, RBD"/>
    <property type="match status" value="2"/>
</dbReference>
<feature type="domain" description="RRM" evidence="4">
    <location>
        <begin position="214"/>
        <end position="289"/>
    </location>
</feature>
<dbReference type="InterPro" id="IPR035979">
    <property type="entry name" value="RBD_domain_sf"/>
</dbReference>
<dbReference type="CDD" id="cd00590">
    <property type="entry name" value="RRM_SF"/>
    <property type="match status" value="2"/>
</dbReference>
<protein>
    <recommendedName>
        <fullName evidence="4">RRM domain-containing protein</fullName>
    </recommendedName>
</protein>
<dbReference type="PROSITE" id="PS50102">
    <property type="entry name" value="RRM"/>
    <property type="match status" value="2"/>
</dbReference>
<dbReference type="PANTHER" id="PTHR48024">
    <property type="entry name" value="GEO13361P1-RELATED"/>
    <property type="match status" value="1"/>
</dbReference>
<dbReference type="GO" id="GO:0003723">
    <property type="term" value="F:RNA binding"/>
    <property type="evidence" value="ECO:0007669"/>
    <property type="project" value="UniProtKB-UniRule"/>
</dbReference>
<gene>
    <name evidence="5" type="ORF">BCR42DRAFT_493312</name>
</gene>
<dbReference type="SMART" id="SM00360">
    <property type="entry name" value="RRM"/>
    <property type="match status" value="2"/>
</dbReference>
<evidence type="ECO:0000313" key="5">
    <source>
        <dbReference type="EMBL" id="ORZ13250.1"/>
    </source>
</evidence>
<dbReference type="PANTHER" id="PTHR48024:SF56">
    <property type="entry name" value="HETEROGENEOUS NUCLEAR RIBONUCLEOPROTEIN A0"/>
    <property type="match status" value="1"/>
</dbReference>
<feature type="region of interest" description="Disordered" evidence="3">
    <location>
        <begin position="290"/>
        <end position="323"/>
    </location>
</feature>
<dbReference type="STRING" id="90262.A0A1X2IBF0"/>
<evidence type="ECO:0000256" key="2">
    <source>
        <dbReference type="PROSITE-ProRule" id="PRU00176"/>
    </source>
</evidence>
<evidence type="ECO:0000256" key="1">
    <source>
        <dbReference type="ARBA" id="ARBA00022884"/>
    </source>
</evidence>
<evidence type="ECO:0000256" key="3">
    <source>
        <dbReference type="SAM" id="MobiDB-lite"/>
    </source>
</evidence>
<proteinExistence type="predicted"/>
<feature type="compositionally biased region" description="Basic and acidic residues" evidence="3">
    <location>
        <begin position="159"/>
        <end position="171"/>
    </location>
</feature>
<reference evidence="5 6" key="1">
    <citation type="submission" date="2016-07" db="EMBL/GenBank/DDBJ databases">
        <title>Pervasive Adenine N6-methylation of Active Genes in Fungi.</title>
        <authorList>
            <consortium name="DOE Joint Genome Institute"/>
            <person name="Mondo S.J."/>
            <person name="Dannebaum R.O."/>
            <person name="Kuo R.C."/>
            <person name="Labutti K."/>
            <person name="Haridas S."/>
            <person name="Kuo A."/>
            <person name="Salamov A."/>
            <person name="Ahrendt S.R."/>
            <person name="Lipzen A."/>
            <person name="Sullivan W."/>
            <person name="Andreopoulos W.B."/>
            <person name="Clum A."/>
            <person name="Lindquist E."/>
            <person name="Daum C."/>
            <person name="Ramamoorthy G.K."/>
            <person name="Gryganskyi A."/>
            <person name="Culley D."/>
            <person name="Magnuson J.K."/>
            <person name="James T.Y."/>
            <person name="O'Malley M.A."/>
            <person name="Stajich J.E."/>
            <person name="Spatafora J.W."/>
            <person name="Visel A."/>
            <person name="Grigoriev I.V."/>
        </authorList>
    </citation>
    <scope>NUCLEOTIDE SEQUENCE [LARGE SCALE GENOMIC DNA]</scope>
    <source>
        <strain evidence="5 6">NRRL 1336</strain>
    </source>
</reference>
<organism evidence="5 6">
    <name type="scientific">Absidia repens</name>
    <dbReference type="NCBI Taxonomy" id="90262"/>
    <lineage>
        <taxon>Eukaryota</taxon>
        <taxon>Fungi</taxon>
        <taxon>Fungi incertae sedis</taxon>
        <taxon>Mucoromycota</taxon>
        <taxon>Mucoromycotina</taxon>
        <taxon>Mucoromycetes</taxon>
        <taxon>Mucorales</taxon>
        <taxon>Cunninghamellaceae</taxon>
        <taxon>Absidia</taxon>
    </lineage>
</organism>
<dbReference type="OrthoDB" id="439808at2759"/>
<comment type="caution">
    <text evidence="5">The sequence shown here is derived from an EMBL/GenBank/DDBJ whole genome shotgun (WGS) entry which is preliminary data.</text>
</comment>
<evidence type="ECO:0000313" key="6">
    <source>
        <dbReference type="Proteomes" id="UP000193560"/>
    </source>
</evidence>
<dbReference type="Gene3D" id="3.30.70.330">
    <property type="match status" value="2"/>
</dbReference>
<feature type="compositionally biased region" description="Basic and acidic residues" evidence="3">
    <location>
        <begin position="313"/>
        <end position="323"/>
    </location>
</feature>
<keyword evidence="6" id="KW-1185">Reference proteome</keyword>
<dbReference type="InterPro" id="IPR000504">
    <property type="entry name" value="RRM_dom"/>
</dbReference>
<feature type="region of interest" description="Disordered" evidence="3">
    <location>
        <begin position="115"/>
        <end position="173"/>
    </location>
</feature>
<feature type="domain" description="RRM" evidence="4">
    <location>
        <begin position="36"/>
        <end position="116"/>
    </location>
</feature>
<dbReference type="Proteomes" id="UP000193560">
    <property type="component" value="Unassembled WGS sequence"/>
</dbReference>
<dbReference type="EMBL" id="MCGE01000017">
    <property type="protein sequence ID" value="ORZ13250.1"/>
    <property type="molecule type" value="Genomic_DNA"/>
</dbReference>
<dbReference type="InterPro" id="IPR050886">
    <property type="entry name" value="RNA-binding_reg"/>
</dbReference>
<keyword evidence="1 2" id="KW-0694">RNA-binding</keyword>
<feature type="compositionally biased region" description="Polar residues" evidence="3">
    <location>
        <begin position="303"/>
        <end position="312"/>
    </location>
</feature>
<dbReference type="InterPro" id="IPR012677">
    <property type="entry name" value="Nucleotide-bd_a/b_plait_sf"/>
</dbReference>
<name>A0A1X2IBF0_9FUNG</name>
<evidence type="ECO:0000259" key="4">
    <source>
        <dbReference type="PROSITE" id="PS50102"/>
    </source>
</evidence>
<feature type="compositionally biased region" description="Polar residues" evidence="3">
    <location>
        <begin position="121"/>
        <end position="135"/>
    </location>
</feature>
<accession>A0A1X2IBF0</accession>
<dbReference type="Pfam" id="PF00076">
    <property type="entry name" value="RRM_1"/>
    <property type="match status" value="2"/>
</dbReference>
<dbReference type="AlphaFoldDB" id="A0A1X2IBF0"/>
<sequence>MVQQDFSETKLNETATENIGVTTPTGTEIPSKEDVPQIFVGNLSLRTKERGLVTLFGPIGQILGIQIITVRQHGRRHSACYGFITFATMEQVLNAIKTLNKRVLDGREIQVQVARSKPRITANTDPETSTASGNVKSDAAPRPSKQSNGRALGLRNKKHETAQGEDGDFKKNSNIAQLDGATIGSGETVTSRTIPNKTLRLPAAKKPMTKTSQTTIFVANLPDSATDDTLMDIFKNYEVVSVRVVRPPNRSRGYGFVDLSSEHEREMAMKSIQHVELKGRLIHLKVARSQSNFSETTIDDPESSGTMRQATDSVKERDRSGKN</sequence>